<reference evidence="1" key="1">
    <citation type="journal article" date="2001" name="Int. J. Syst. Evol. Microbiol.">
        <title>Methanofollis aquaemaris sp. nov., a methanogen isolated from an aquaculture fish pond.</title>
        <authorList>
            <person name="Lai M.C."/>
            <person name="Chen S.C."/>
        </authorList>
    </citation>
    <scope>NUCLEOTIDE SEQUENCE</scope>
    <source>
        <strain evidence="1">N2F9704</strain>
    </source>
</reference>
<accession>A0A8A3S334</accession>
<reference evidence="1" key="2">
    <citation type="submission" date="2019-02" db="EMBL/GenBank/DDBJ databases">
        <authorList>
            <person name="Chen S.-C."/>
            <person name="Chien H.-H."/>
            <person name="Lai M.-C."/>
        </authorList>
    </citation>
    <scope>NUCLEOTIDE SEQUENCE</scope>
    <source>
        <strain evidence="1">N2F9704</strain>
    </source>
</reference>
<evidence type="ECO:0000313" key="1">
    <source>
        <dbReference type="EMBL" id="QSZ66056.1"/>
    </source>
</evidence>
<dbReference type="EMBL" id="CP036172">
    <property type="protein sequence ID" value="QSZ66056.1"/>
    <property type="molecule type" value="Genomic_DNA"/>
</dbReference>
<gene>
    <name evidence="1" type="ORF">RJ40_00330</name>
</gene>
<dbReference type="GeneID" id="76422754"/>
<dbReference type="KEGG" id="maqe:RJ40_00330"/>
<dbReference type="Proteomes" id="UP001042704">
    <property type="component" value="Chromosome"/>
</dbReference>
<dbReference type="AlphaFoldDB" id="A0A8A3S334"/>
<sequence length="83" mass="9147">MHPDQDFFHRPPDHGIVINISGFAHTPPPGHRGTGDAVRVGDLLYFTLEREIYLSLCIRTVKSNAFPGSLICSATAEDLLKIC</sequence>
<organism evidence="1 2">
    <name type="scientific">Methanofollis aquaemaris</name>
    <dbReference type="NCBI Taxonomy" id="126734"/>
    <lineage>
        <taxon>Archaea</taxon>
        <taxon>Methanobacteriati</taxon>
        <taxon>Methanobacteriota</taxon>
        <taxon>Stenosarchaea group</taxon>
        <taxon>Methanomicrobia</taxon>
        <taxon>Methanomicrobiales</taxon>
        <taxon>Methanomicrobiaceae</taxon>
        <taxon>Methanofollis</taxon>
    </lineage>
</organism>
<proteinExistence type="predicted"/>
<keyword evidence="2" id="KW-1185">Reference proteome</keyword>
<evidence type="ECO:0000313" key="2">
    <source>
        <dbReference type="Proteomes" id="UP001042704"/>
    </source>
</evidence>
<dbReference type="RefSeq" id="WP_265581351.1">
    <property type="nucleotide sequence ID" value="NZ_CP036172.1"/>
</dbReference>
<name>A0A8A3S334_9EURY</name>
<protein>
    <submittedName>
        <fullName evidence="1">Uncharacterized protein</fullName>
    </submittedName>
</protein>